<dbReference type="InterPro" id="IPR030395">
    <property type="entry name" value="GP_PDE_dom"/>
</dbReference>
<feature type="transmembrane region" description="Helical" evidence="1">
    <location>
        <begin position="215"/>
        <end position="239"/>
    </location>
</feature>
<keyword evidence="1" id="KW-0472">Membrane</keyword>
<dbReference type="Pfam" id="PF03009">
    <property type="entry name" value="GDPD"/>
    <property type="match status" value="1"/>
</dbReference>
<dbReference type="EC" id="3.1.4.46" evidence="3"/>
<dbReference type="PANTHER" id="PTHR46211:SF8">
    <property type="entry name" value="PHOSPHODIESTERASE"/>
    <property type="match status" value="1"/>
</dbReference>
<keyword evidence="4" id="KW-1185">Reference proteome</keyword>
<keyword evidence="3" id="KW-0378">Hydrolase</keyword>
<dbReference type="STRING" id="1278311.GCA_000428705_00619"/>
<dbReference type="RefSeq" id="WP_026390261.1">
    <property type="nucleotide sequence ID" value="NZ_LR215048.1"/>
</dbReference>
<reference evidence="3 4" key="1">
    <citation type="submission" date="2019-01" db="EMBL/GenBank/DDBJ databases">
        <authorList>
            <consortium name="Pathogen Informatics"/>
        </authorList>
    </citation>
    <scope>NUCLEOTIDE SEQUENCE [LARGE SCALE GENOMIC DNA]</scope>
    <source>
        <strain evidence="3 4">NCTC10138</strain>
    </source>
</reference>
<feature type="transmembrane region" description="Helical" evidence="1">
    <location>
        <begin position="126"/>
        <end position="150"/>
    </location>
</feature>
<dbReference type="AlphaFoldDB" id="A0A449BFN6"/>
<dbReference type="CDD" id="cd08579">
    <property type="entry name" value="GDPD_memb_like"/>
    <property type="match status" value="1"/>
</dbReference>
<dbReference type="Proteomes" id="UP000289841">
    <property type="component" value="Chromosome"/>
</dbReference>
<feature type="transmembrane region" description="Helical" evidence="1">
    <location>
        <begin position="21"/>
        <end position="40"/>
    </location>
</feature>
<feature type="transmembrane region" description="Helical" evidence="1">
    <location>
        <begin position="311"/>
        <end position="328"/>
    </location>
</feature>
<dbReference type="KEGG" id="aaxa:NCTC10138_01644"/>
<accession>A0A449BFN6</accession>
<organism evidence="3 4">
    <name type="scientific">Haploplasma axanthum</name>
    <name type="common">Acholeplasma axanthum</name>
    <dbReference type="NCBI Taxonomy" id="29552"/>
    <lineage>
        <taxon>Bacteria</taxon>
        <taxon>Bacillati</taxon>
        <taxon>Mycoplasmatota</taxon>
        <taxon>Mollicutes</taxon>
        <taxon>Acholeplasmatales</taxon>
        <taxon>Acholeplasmataceae</taxon>
        <taxon>Haploplasma</taxon>
    </lineage>
</organism>
<dbReference type="OrthoDB" id="384721at2"/>
<feature type="transmembrane region" description="Helical" evidence="1">
    <location>
        <begin position="170"/>
        <end position="194"/>
    </location>
</feature>
<gene>
    <name evidence="3" type="primary">glpQ</name>
    <name evidence="3" type="ORF">NCTC10138_01644</name>
</gene>
<evidence type="ECO:0000313" key="3">
    <source>
        <dbReference type="EMBL" id="VEU81246.1"/>
    </source>
</evidence>
<protein>
    <submittedName>
        <fullName evidence="3">Glycerophosphoryl diester phosphodiesterase</fullName>
        <ecNumber evidence="3">3.1.4.46</ecNumber>
    </submittedName>
</protein>
<dbReference type="PANTHER" id="PTHR46211">
    <property type="entry name" value="GLYCEROPHOSPHORYL DIESTER PHOSPHODIESTERASE"/>
    <property type="match status" value="1"/>
</dbReference>
<feature type="transmembrane region" description="Helical" evidence="1">
    <location>
        <begin position="73"/>
        <end position="100"/>
    </location>
</feature>
<dbReference type="PROSITE" id="PS51704">
    <property type="entry name" value="GP_PDE"/>
    <property type="match status" value="1"/>
</dbReference>
<evidence type="ECO:0000259" key="2">
    <source>
        <dbReference type="PROSITE" id="PS51704"/>
    </source>
</evidence>
<dbReference type="Gene3D" id="3.20.20.190">
    <property type="entry name" value="Phosphatidylinositol (PI) phosphodiesterase"/>
    <property type="match status" value="1"/>
</dbReference>
<proteinExistence type="predicted"/>
<name>A0A449BFN6_HAPAX</name>
<evidence type="ECO:0000256" key="1">
    <source>
        <dbReference type="SAM" id="Phobius"/>
    </source>
</evidence>
<feature type="transmembrane region" description="Helical" evidence="1">
    <location>
        <begin position="265"/>
        <end position="290"/>
    </location>
</feature>
<dbReference type="InterPro" id="IPR017946">
    <property type="entry name" value="PLC-like_Pdiesterase_TIM-brl"/>
</dbReference>
<dbReference type="InterPro" id="IPR018476">
    <property type="entry name" value="GlyceroP-diester-Pdiesterase_M"/>
</dbReference>
<feature type="domain" description="GP-PDE" evidence="2">
    <location>
        <begin position="341"/>
        <end position="569"/>
    </location>
</feature>
<dbReference type="EMBL" id="LR215048">
    <property type="protein sequence ID" value="VEU81246.1"/>
    <property type="molecule type" value="Genomic_DNA"/>
</dbReference>
<evidence type="ECO:0000313" key="4">
    <source>
        <dbReference type="Proteomes" id="UP000289841"/>
    </source>
</evidence>
<dbReference type="GO" id="GO:0008889">
    <property type="term" value="F:glycerophosphodiester phosphodiesterase activity"/>
    <property type="evidence" value="ECO:0007669"/>
    <property type="project" value="UniProtKB-EC"/>
</dbReference>
<dbReference type="SUPFAM" id="SSF51695">
    <property type="entry name" value="PLC-like phosphodiesterases"/>
    <property type="match status" value="1"/>
</dbReference>
<keyword evidence="1" id="KW-1133">Transmembrane helix</keyword>
<dbReference type="GO" id="GO:0006629">
    <property type="term" value="P:lipid metabolic process"/>
    <property type="evidence" value="ECO:0007669"/>
    <property type="project" value="InterPro"/>
</dbReference>
<dbReference type="Pfam" id="PF10110">
    <property type="entry name" value="GPDPase_memb"/>
    <property type="match status" value="1"/>
</dbReference>
<keyword evidence="1" id="KW-0812">Transmembrane</keyword>
<sequence length="589" mass="67748">MQSKINIFNVIKDSLKLIKKNFWGYIITIIGIEALALFVMNEFGKRVFNIALLTANVGGITNKNFTVIFKNPITIFLLLTIIVISAIFVVLQITITNYYASRDYSKEKTNIKTPFKALKKIKPAHLLVLIIYIFLIMPNGNLGVASGLTAKIHLPRFIVDSIFENTFYTIVYISGIILSFYLNLRFFYTFAIFTNEDLSFIESMKKSWQLTKQNLLKILLLVLIITLLSLLFILLSYGINYGLYSILSSLFPKHSNIIRSTLQELFVFTYVIILSASTIFLIQITVVSYHQIEAKNIIFTSSNFVTPIKKMVTISLSLLIFLSLTIIIHNNQKNPNLSGEIMIVSHRGESVYAIENTLDSLRIANTHNPSYVEIDIQQTKDNEIVVFHDSTLRRLANRANTIKSLTLAELKNITLRHNGYESKIASFDEYLSLAKELNQPLLIEIKTTNQDSITFMNDIITKIEALDMMEMVIFQSLDLNFIIKFKEQYPNITTGYIIGFTLGSLENYNVNFFSIESSSITARILSDIERYNKSLFIWTVNDRARMQTYIQSNIAGIITDYPGMANTIKKEFERNHFNRVFWRLDFKFY</sequence>